<dbReference type="EMBL" id="JAHCLR010000050">
    <property type="protein sequence ID" value="MBS9535605.1"/>
    <property type="molecule type" value="Genomic_DNA"/>
</dbReference>
<feature type="region of interest" description="Disordered" evidence="1">
    <location>
        <begin position="225"/>
        <end position="250"/>
    </location>
</feature>
<name>A0ABS5RMR9_9MYCO</name>
<keyword evidence="3" id="KW-1185">Reference proteome</keyword>
<dbReference type="RefSeq" id="WP_214094460.1">
    <property type="nucleotide sequence ID" value="NZ_JAHCLR010000050.1"/>
</dbReference>
<comment type="caution">
    <text evidence="2">The sequence shown here is derived from an EMBL/GenBank/DDBJ whole genome shotgun (WGS) entry which is preliminary data.</text>
</comment>
<accession>A0ABS5RMR9</accession>
<feature type="compositionally biased region" description="Basic and acidic residues" evidence="1">
    <location>
        <begin position="225"/>
        <end position="244"/>
    </location>
</feature>
<reference evidence="2 3" key="1">
    <citation type="submission" date="2021-05" db="EMBL/GenBank/DDBJ databases">
        <title>Mycobacterium acidophilum sp. nov., an extremely acid-tolerant member of the genus Mycobacterium.</title>
        <authorList>
            <person name="Xia J."/>
        </authorList>
    </citation>
    <scope>NUCLEOTIDE SEQUENCE [LARGE SCALE GENOMIC DNA]</scope>
    <source>
        <strain evidence="2 3">M1</strain>
    </source>
</reference>
<organism evidence="2 3">
    <name type="scientific">Mycolicibacter acidiphilus</name>
    <dbReference type="NCBI Taxonomy" id="2835306"/>
    <lineage>
        <taxon>Bacteria</taxon>
        <taxon>Bacillati</taxon>
        <taxon>Actinomycetota</taxon>
        <taxon>Actinomycetes</taxon>
        <taxon>Mycobacteriales</taxon>
        <taxon>Mycobacteriaceae</taxon>
        <taxon>Mycolicibacter</taxon>
    </lineage>
</organism>
<dbReference type="Proteomes" id="UP001519535">
    <property type="component" value="Unassembled WGS sequence"/>
</dbReference>
<gene>
    <name evidence="2" type="ORF">KIH27_18625</name>
</gene>
<evidence type="ECO:0000313" key="2">
    <source>
        <dbReference type="EMBL" id="MBS9535605.1"/>
    </source>
</evidence>
<evidence type="ECO:0008006" key="4">
    <source>
        <dbReference type="Google" id="ProtNLM"/>
    </source>
</evidence>
<evidence type="ECO:0000313" key="3">
    <source>
        <dbReference type="Proteomes" id="UP001519535"/>
    </source>
</evidence>
<protein>
    <recommendedName>
        <fullName evidence="4">PRTRC system protein A</fullName>
    </recommendedName>
</protein>
<proteinExistence type="predicted"/>
<sequence>MHPHQPPEDPWWDYAHDAADALRHGVTPGEQLALGPILTPGETLRCTAELGYARLGPGATDRSRFTPPFLATTATGVLGAIAAERIVNNHRDKAANRAAQPTWRHQRTAAVLVTTDRLLCQRADAGYNSFWFHDVAEFHPDLPQRSVVLSFHDNHSAPLRLHGPAAPAVALWSAHALYGRRWEQDHRLAALAHPSAARAARDTATAYQTAAADAERRRTVLHDTAHHANQHRSEHTRERTDIHGYDGLSL</sequence>
<evidence type="ECO:0000256" key="1">
    <source>
        <dbReference type="SAM" id="MobiDB-lite"/>
    </source>
</evidence>